<name>F9WVI2_TRYVY</name>
<dbReference type="AlphaFoldDB" id="F9WVI2"/>
<protein>
    <submittedName>
        <fullName evidence="2">Uncharacterized protein</fullName>
    </submittedName>
</protein>
<sequence length="178" mass="19853">MGLWVLFHSLRQPQMWESKLRRDSLSSPRVARSACRSSLTAETPDKAGRHFRTLLLNTSLPLAWGNSAEAGKGNRTLQCSRGDACGVPSESCCISLAKHRWIEQQLATVFLLLLQFSITQILRHEATKSVANLLLAKELDGRALARFGGKKKKRASRKQQTMAAAPKKKHEGRLFAPY</sequence>
<feature type="region of interest" description="Disordered" evidence="1">
    <location>
        <begin position="150"/>
        <end position="178"/>
    </location>
</feature>
<dbReference type="VEuPathDB" id="TriTrypDB:TvY486_0045060"/>
<dbReference type="EMBL" id="CAEX01007979">
    <property type="protein sequence ID" value="CCD21590.1"/>
    <property type="molecule type" value="Genomic_DNA"/>
</dbReference>
<reference evidence="2 3" key="1">
    <citation type="journal article" date="2012" name="Proc. Natl. Acad. Sci. U.S.A.">
        <title>Antigenic diversity is generated by distinct evolutionary mechanisms in African trypanosome species.</title>
        <authorList>
            <person name="Jackson A.P."/>
            <person name="Berry A."/>
            <person name="Aslett M."/>
            <person name="Allison H.C."/>
            <person name="Burton P."/>
            <person name="Vavrova-Anderson J."/>
            <person name="Brown R."/>
            <person name="Browne H."/>
            <person name="Corton N."/>
            <person name="Hauser H."/>
            <person name="Gamble J."/>
            <person name="Gilderthorp R."/>
            <person name="Marcello L."/>
            <person name="McQuillan J."/>
            <person name="Otto T.D."/>
            <person name="Quail M.A."/>
            <person name="Sanders M.J."/>
            <person name="van Tonder A."/>
            <person name="Ginger M.L."/>
            <person name="Field M.C."/>
            <person name="Barry J.D."/>
            <person name="Hertz-Fowler C."/>
            <person name="Berriman M."/>
        </authorList>
    </citation>
    <scope>NUCLEOTIDE SEQUENCE</scope>
    <source>
        <strain evidence="2 3">Y486</strain>
    </source>
</reference>
<gene>
    <name evidence="2" type="ORF">TvY486_0045060</name>
</gene>
<accession>F9WVI2</accession>
<evidence type="ECO:0000313" key="3">
    <source>
        <dbReference type="Proteomes" id="UP000009027"/>
    </source>
</evidence>
<organism evidence="2 3">
    <name type="scientific">Trypanosoma vivax (strain Y486)</name>
    <dbReference type="NCBI Taxonomy" id="1055687"/>
    <lineage>
        <taxon>Eukaryota</taxon>
        <taxon>Discoba</taxon>
        <taxon>Euglenozoa</taxon>
        <taxon>Kinetoplastea</taxon>
        <taxon>Metakinetoplastina</taxon>
        <taxon>Trypanosomatida</taxon>
        <taxon>Trypanosomatidae</taxon>
        <taxon>Trypanosoma</taxon>
        <taxon>Duttonella</taxon>
    </lineage>
</organism>
<evidence type="ECO:0000256" key="1">
    <source>
        <dbReference type="SAM" id="MobiDB-lite"/>
    </source>
</evidence>
<evidence type="ECO:0000313" key="2">
    <source>
        <dbReference type="EMBL" id="CCD21590.1"/>
    </source>
</evidence>
<proteinExistence type="predicted"/>
<dbReference type="Proteomes" id="UP000009027">
    <property type="component" value="Unassembled WGS sequence"/>
</dbReference>
<keyword evidence="3" id="KW-1185">Reference proteome</keyword>